<accession>A0ACB7SDD3</accession>
<dbReference type="EMBL" id="CM023484">
    <property type="protein sequence ID" value="KAH6932097.1"/>
    <property type="molecule type" value="Genomic_DNA"/>
</dbReference>
<evidence type="ECO:0000313" key="2">
    <source>
        <dbReference type="Proteomes" id="UP000821845"/>
    </source>
</evidence>
<evidence type="ECO:0000313" key="1">
    <source>
        <dbReference type="EMBL" id="KAH6932097.1"/>
    </source>
</evidence>
<reference evidence="1" key="1">
    <citation type="submission" date="2020-05" db="EMBL/GenBank/DDBJ databases">
        <title>Large-scale comparative analyses of tick genomes elucidate their genetic diversity and vector capacities.</title>
        <authorList>
            <person name="Jia N."/>
            <person name="Wang J."/>
            <person name="Shi W."/>
            <person name="Du L."/>
            <person name="Sun Y."/>
            <person name="Zhan W."/>
            <person name="Jiang J."/>
            <person name="Wang Q."/>
            <person name="Zhang B."/>
            <person name="Ji P."/>
            <person name="Sakyi L.B."/>
            <person name="Cui X."/>
            <person name="Yuan T."/>
            <person name="Jiang B."/>
            <person name="Yang W."/>
            <person name="Lam T.T.-Y."/>
            <person name="Chang Q."/>
            <person name="Ding S."/>
            <person name="Wang X."/>
            <person name="Zhu J."/>
            <person name="Ruan X."/>
            <person name="Zhao L."/>
            <person name="Wei J."/>
            <person name="Que T."/>
            <person name="Du C."/>
            <person name="Cheng J."/>
            <person name="Dai P."/>
            <person name="Han X."/>
            <person name="Huang E."/>
            <person name="Gao Y."/>
            <person name="Liu J."/>
            <person name="Shao H."/>
            <person name="Ye R."/>
            <person name="Li L."/>
            <person name="Wei W."/>
            <person name="Wang X."/>
            <person name="Wang C."/>
            <person name="Yang T."/>
            <person name="Huo Q."/>
            <person name="Li W."/>
            <person name="Guo W."/>
            <person name="Chen H."/>
            <person name="Zhou L."/>
            <person name="Ni X."/>
            <person name="Tian J."/>
            <person name="Zhou Y."/>
            <person name="Sheng Y."/>
            <person name="Liu T."/>
            <person name="Pan Y."/>
            <person name="Xia L."/>
            <person name="Li J."/>
            <person name="Zhao F."/>
            <person name="Cao W."/>
        </authorList>
    </citation>
    <scope>NUCLEOTIDE SEQUENCE</scope>
    <source>
        <strain evidence="1">Hyas-2018</strain>
    </source>
</reference>
<name>A0ACB7SDD3_HYAAI</name>
<comment type="caution">
    <text evidence="1">The sequence shown here is derived from an EMBL/GenBank/DDBJ whole genome shotgun (WGS) entry which is preliminary data.</text>
</comment>
<keyword evidence="2" id="KW-1185">Reference proteome</keyword>
<protein>
    <submittedName>
        <fullName evidence="1">Uncharacterized protein</fullName>
    </submittedName>
</protein>
<dbReference type="Proteomes" id="UP000821845">
    <property type="component" value="Chromosome 4"/>
</dbReference>
<proteinExistence type="predicted"/>
<sequence length="104" mass="11178">MCGTASVTTKPYAGVTGSKEVTTVRWPWNVAIHTSSRFRPEQFCGGALITDQHVLTAAHCVEALAPSRPRKNTFGQAATLFLCSPGGESLHCRTALSEEEETNV</sequence>
<gene>
    <name evidence="1" type="ORF">HPB50_002852</name>
</gene>
<organism evidence="1 2">
    <name type="scientific">Hyalomma asiaticum</name>
    <name type="common">Tick</name>
    <dbReference type="NCBI Taxonomy" id="266040"/>
    <lineage>
        <taxon>Eukaryota</taxon>
        <taxon>Metazoa</taxon>
        <taxon>Ecdysozoa</taxon>
        <taxon>Arthropoda</taxon>
        <taxon>Chelicerata</taxon>
        <taxon>Arachnida</taxon>
        <taxon>Acari</taxon>
        <taxon>Parasitiformes</taxon>
        <taxon>Ixodida</taxon>
        <taxon>Ixodoidea</taxon>
        <taxon>Ixodidae</taxon>
        <taxon>Hyalomminae</taxon>
        <taxon>Hyalomma</taxon>
    </lineage>
</organism>